<gene>
    <name evidence="3" type="ORF">CAL22_17705</name>
</gene>
<dbReference type="Pfam" id="PF03929">
    <property type="entry name" value="PepSY_TM"/>
    <property type="match status" value="1"/>
</dbReference>
<feature type="transmembrane region" description="Helical" evidence="2">
    <location>
        <begin position="196"/>
        <end position="217"/>
    </location>
</feature>
<dbReference type="OrthoDB" id="9791166at2"/>
<keyword evidence="2" id="KW-0472">Membrane</keyword>
<dbReference type="Proteomes" id="UP000216429">
    <property type="component" value="Unassembled WGS sequence"/>
</dbReference>
<reference evidence="4" key="1">
    <citation type="submission" date="2017-05" db="EMBL/GenBank/DDBJ databases">
        <title>Complete and WGS of Bordetella genogroups.</title>
        <authorList>
            <person name="Spilker T."/>
            <person name="Lipuma J."/>
        </authorList>
    </citation>
    <scope>NUCLEOTIDE SEQUENCE [LARGE SCALE GENOMIC DNA]</scope>
    <source>
        <strain evidence="4">AU6712</strain>
    </source>
</reference>
<feature type="transmembrane region" description="Helical" evidence="2">
    <location>
        <begin position="152"/>
        <end position="176"/>
    </location>
</feature>
<evidence type="ECO:0000256" key="2">
    <source>
        <dbReference type="SAM" id="Phobius"/>
    </source>
</evidence>
<keyword evidence="2" id="KW-1133">Transmembrane helix</keyword>
<feature type="transmembrane region" description="Helical" evidence="2">
    <location>
        <begin position="27"/>
        <end position="49"/>
    </location>
</feature>
<accession>A0A261VBV4</accession>
<dbReference type="RefSeq" id="WP_094815528.1">
    <property type="nucleotide sequence ID" value="NZ_NEVU01000003.1"/>
</dbReference>
<feature type="transmembrane region" description="Helical" evidence="2">
    <location>
        <begin position="417"/>
        <end position="438"/>
    </location>
</feature>
<dbReference type="InterPro" id="IPR005625">
    <property type="entry name" value="PepSY-ass_TM"/>
</dbReference>
<dbReference type="AlphaFoldDB" id="A0A261VBV4"/>
<evidence type="ECO:0008006" key="5">
    <source>
        <dbReference type="Google" id="ProtNLM"/>
    </source>
</evidence>
<evidence type="ECO:0000313" key="4">
    <source>
        <dbReference type="Proteomes" id="UP000216429"/>
    </source>
</evidence>
<keyword evidence="2" id="KW-0812">Transmembrane</keyword>
<proteinExistence type="predicted"/>
<evidence type="ECO:0000256" key="1">
    <source>
        <dbReference type="SAM" id="MobiDB-lite"/>
    </source>
</evidence>
<dbReference type="PANTHER" id="PTHR34219:SF1">
    <property type="entry name" value="PEPSY DOMAIN-CONTAINING PROTEIN"/>
    <property type="match status" value="1"/>
</dbReference>
<dbReference type="EMBL" id="NEVU01000003">
    <property type="protein sequence ID" value="OZI71638.1"/>
    <property type="molecule type" value="Genomic_DNA"/>
</dbReference>
<protein>
    <recommendedName>
        <fullName evidence="5">PepSY domain-containing protein</fullName>
    </recommendedName>
</protein>
<feature type="region of interest" description="Disordered" evidence="1">
    <location>
        <begin position="273"/>
        <end position="320"/>
    </location>
</feature>
<feature type="compositionally biased region" description="Basic and acidic residues" evidence="1">
    <location>
        <begin position="279"/>
        <end position="291"/>
    </location>
</feature>
<sequence>MSLPLPDTTAPRPPAGDLYRAVWRWHFYAGLLVLPFMIVLAITGALYLFHNEIEDAWYRDLREVPAAVGTAHTPAQIAQAAVAAQPGSTLLKYLPPTGPGASAQAVVRTAAGVRLSVYVDPYTRKILGSLPERDTLMWTIRRLHSLDYFGPVANALIEVAAGWSLLLVASGLYLWWPRGRRQGVVTVRGGPAQRVFWRDLHAVTGVFTAFFIAFLALTGMPWSQVWGAKINQWANGSNFGYPAGVRVQIPMSELKLADQGKTTWSLEQARLPQSAAGGHEGHEGHTGHEGHAGGASQAPQPARDEHAGHGGGPAAPASQAHALPAAPAIGLDRAVAAFQTLGLAPGYAVSVPNGPRGVYTASVYPNDLQQQRVVHLDQYTGKPLLDMGYQDYGPLGKTLEWGINVHMGQEFGRANQIVLSLACLGIVLLAVSGAVMWWKRRPAGSLGIPPGPRDARALRGVLAIMVAGGLIFPLVGLSLIVMWLFDRLALRLAARAG</sequence>
<name>A0A261VBV4_9BORD</name>
<organism evidence="3 4">
    <name type="scientific">Bordetella genomosp. 12</name>
    <dbReference type="NCBI Taxonomy" id="463035"/>
    <lineage>
        <taxon>Bacteria</taxon>
        <taxon>Pseudomonadati</taxon>
        <taxon>Pseudomonadota</taxon>
        <taxon>Betaproteobacteria</taxon>
        <taxon>Burkholderiales</taxon>
        <taxon>Alcaligenaceae</taxon>
        <taxon>Bordetella</taxon>
    </lineage>
</organism>
<evidence type="ECO:0000313" key="3">
    <source>
        <dbReference type="EMBL" id="OZI71638.1"/>
    </source>
</evidence>
<comment type="caution">
    <text evidence="3">The sequence shown here is derived from an EMBL/GenBank/DDBJ whole genome shotgun (WGS) entry which is preliminary data.</text>
</comment>
<keyword evidence="4" id="KW-1185">Reference proteome</keyword>
<dbReference type="PANTHER" id="PTHR34219">
    <property type="entry name" value="IRON-REGULATED INNER MEMBRANE PROTEIN-RELATED"/>
    <property type="match status" value="1"/>
</dbReference>
<feature type="transmembrane region" description="Helical" evidence="2">
    <location>
        <begin position="458"/>
        <end position="485"/>
    </location>
</feature>